<name>A0A840F3C4_9ACTN</name>
<dbReference type="PANTHER" id="PTHR42718:SF46">
    <property type="entry name" value="BLR6921 PROTEIN"/>
    <property type="match status" value="1"/>
</dbReference>
<feature type="transmembrane region" description="Helical" evidence="7">
    <location>
        <begin position="447"/>
        <end position="468"/>
    </location>
</feature>
<feature type="transmembrane region" description="Helical" evidence="7">
    <location>
        <begin position="417"/>
        <end position="435"/>
    </location>
</feature>
<evidence type="ECO:0000256" key="6">
    <source>
        <dbReference type="ARBA" id="ARBA00023136"/>
    </source>
</evidence>
<feature type="transmembrane region" description="Helical" evidence="7">
    <location>
        <begin position="29"/>
        <end position="51"/>
    </location>
</feature>
<dbReference type="AlphaFoldDB" id="A0A840F3C4"/>
<accession>A0A840F3C4</accession>
<dbReference type="Gene3D" id="1.20.1250.20">
    <property type="entry name" value="MFS general substrate transporter like domains"/>
    <property type="match status" value="1"/>
</dbReference>
<dbReference type="InterPro" id="IPR020846">
    <property type="entry name" value="MFS_dom"/>
</dbReference>
<feature type="transmembrane region" description="Helical" evidence="7">
    <location>
        <begin position="91"/>
        <end position="110"/>
    </location>
</feature>
<gene>
    <name evidence="9" type="ORF">BKA16_000629</name>
</gene>
<dbReference type="PROSITE" id="PS50850">
    <property type="entry name" value="MFS"/>
    <property type="match status" value="1"/>
</dbReference>
<dbReference type="SUPFAM" id="SSF103473">
    <property type="entry name" value="MFS general substrate transporter"/>
    <property type="match status" value="1"/>
</dbReference>
<feature type="transmembrane region" description="Helical" evidence="7">
    <location>
        <begin position="314"/>
        <end position="336"/>
    </location>
</feature>
<feature type="transmembrane region" description="Helical" evidence="7">
    <location>
        <begin position="234"/>
        <end position="258"/>
    </location>
</feature>
<feature type="domain" description="Major facilitator superfamily (MFS) profile" evidence="8">
    <location>
        <begin position="25"/>
        <end position="472"/>
    </location>
</feature>
<feature type="transmembrane region" description="Helical" evidence="7">
    <location>
        <begin position="278"/>
        <end position="302"/>
    </location>
</feature>
<dbReference type="Gene3D" id="1.20.1720.10">
    <property type="entry name" value="Multidrug resistance protein D"/>
    <property type="match status" value="1"/>
</dbReference>
<feature type="transmembrane region" description="Helical" evidence="7">
    <location>
        <begin position="348"/>
        <end position="366"/>
    </location>
</feature>
<dbReference type="Pfam" id="PF07690">
    <property type="entry name" value="MFS_1"/>
    <property type="match status" value="1"/>
</dbReference>
<evidence type="ECO:0000256" key="2">
    <source>
        <dbReference type="ARBA" id="ARBA00022448"/>
    </source>
</evidence>
<sequence length="498" mass="51223">MSTMHATRSDTGIIASPPPSRVRMLVPSLVFACLVSAVVSSLGAPLLPAIARLHHVDGSTAQWALTATLLTGAIATPTMGRLGDGPLRRKVVLVTLALIVFGCALAALPVGFELFLAGRVLQGLGLGLTPVAIAAARDALPADKSRSAVALLSITTVTGVGLGYPITGLIAQLGGVHAAYWFGTAVAAVALAVAFFVVPEASVRESKPLDVAGAVLLAVALCALLLGISEGETWGWGSAAVLGLLVVAVVLIAGWIVWELRADHPLVDLRLVRHRSVLTADIAALLAGVGMYLLLSLAVRYVQAPTSTGYGLGASAVVAGLVLVPFSAGSFVATRIAPHLAERTSHRAVLPIAAVVLLGGMLMFSFARGSMWQMLVVMGIEGIGVGLVFAVVPGMLLRAVAVSETASAMGFNQVLRYIGYSIGSAMAGMILQIHTAPGATDPDDGGYTASGLLACGMWIVTLVVTLVLPERRTTRAAVVTERDDELMAEESLADAEGR</sequence>
<feature type="transmembrane region" description="Helical" evidence="7">
    <location>
        <begin position="63"/>
        <end position="79"/>
    </location>
</feature>
<dbReference type="GO" id="GO:0005886">
    <property type="term" value="C:plasma membrane"/>
    <property type="evidence" value="ECO:0007669"/>
    <property type="project" value="UniProtKB-SubCell"/>
</dbReference>
<keyword evidence="5 7" id="KW-1133">Transmembrane helix</keyword>
<dbReference type="Proteomes" id="UP000551501">
    <property type="component" value="Unassembled WGS sequence"/>
</dbReference>
<dbReference type="EMBL" id="JACIFP010000001">
    <property type="protein sequence ID" value="MBB4134077.1"/>
    <property type="molecule type" value="Genomic_DNA"/>
</dbReference>
<keyword evidence="6 7" id="KW-0472">Membrane</keyword>
<protein>
    <submittedName>
        <fullName evidence="9">MFS family permease</fullName>
    </submittedName>
</protein>
<evidence type="ECO:0000256" key="1">
    <source>
        <dbReference type="ARBA" id="ARBA00004651"/>
    </source>
</evidence>
<keyword evidence="4 7" id="KW-0812">Transmembrane</keyword>
<dbReference type="InterPro" id="IPR011701">
    <property type="entry name" value="MFS"/>
</dbReference>
<proteinExistence type="predicted"/>
<keyword evidence="10" id="KW-1185">Reference proteome</keyword>
<keyword evidence="3" id="KW-1003">Cell membrane</keyword>
<comment type="subcellular location">
    <subcellularLocation>
        <location evidence="1">Cell membrane</location>
        <topology evidence="1">Multi-pass membrane protein</topology>
    </subcellularLocation>
</comment>
<evidence type="ECO:0000259" key="8">
    <source>
        <dbReference type="PROSITE" id="PS50850"/>
    </source>
</evidence>
<evidence type="ECO:0000313" key="9">
    <source>
        <dbReference type="EMBL" id="MBB4134077.1"/>
    </source>
</evidence>
<dbReference type="CDD" id="cd17504">
    <property type="entry name" value="MFS_MMR_MDR_like"/>
    <property type="match status" value="1"/>
</dbReference>
<evidence type="ECO:0000313" key="10">
    <source>
        <dbReference type="Proteomes" id="UP000551501"/>
    </source>
</evidence>
<dbReference type="GO" id="GO:0022857">
    <property type="term" value="F:transmembrane transporter activity"/>
    <property type="evidence" value="ECO:0007669"/>
    <property type="project" value="InterPro"/>
</dbReference>
<comment type="caution">
    <text evidence="9">The sequence shown here is derived from an EMBL/GenBank/DDBJ whole genome shotgun (WGS) entry which is preliminary data.</text>
</comment>
<evidence type="ECO:0000256" key="4">
    <source>
        <dbReference type="ARBA" id="ARBA00022692"/>
    </source>
</evidence>
<dbReference type="PANTHER" id="PTHR42718">
    <property type="entry name" value="MAJOR FACILITATOR SUPERFAMILY MULTIDRUG TRANSPORTER MFSC"/>
    <property type="match status" value="1"/>
</dbReference>
<evidence type="ECO:0000256" key="7">
    <source>
        <dbReference type="SAM" id="Phobius"/>
    </source>
</evidence>
<evidence type="ECO:0000256" key="3">
    <source>
        <dbReference type="ARBA" id="ARBA00022475"/>
    </source>
</evidence>
<feature type="transmembrane region" description="Helical" evidence="7">
    <location>
        <begin position="148"/>
        <end position="166"/>
    </location>
</feature>
<feature type="transmembrane region" description="Helical" evidence="7">
    <location>
        <begin position="372"/>
        <end position="397"/>
    </location>
</feature>
<feature type="transmembrane region" description="Helical" evidence="7">
    <location>
        <begin position="209"/>
        <end position="228"/>
    </location>
</feature>
<feature type="transmembrane region" description="Helical" evidence="7">
    <location>
        <begin position="178"/>
        <end position="197"/>
    </location>
</feature>
<reference evidence="9 10" key="1">
    <citation type="submission" date="2020-08" db="EMBL/GenBank/DDBJ databases">
        <title>Sequencing the genomes of 1000 actinobacteria strains.</title>
        <authorList>
            <person name="Klenk H.-P."/>
        </authorList>
    </citation>
    <scope>NUCLEOTIDE SEQUENCE [LARGE SCALE GENOMIC DNA]</scope>
    <source>
        <strain evidence="9 10">DSM 45298</strain>
    </source>
</reference>
<feature type="transmembrane region" description="Helical" evidence="7">
    <location>
        <begin position="116"/>
        <end position="136"/>
    </location>
</feature>
<evidence type="ECO:0000256" key="5">
    <source>
        <dbReference type="ARBA" id="ARBA00022989"/>
    </source>
</evidence>
<organism evidence="9 10">
    <name type="scientific">Gordonia humi</name>
    <dbReference type="NCBI Taxonomy" id="686429"/>
    <lineage>
        <taxon>Bacteria</taxon>
        <taxon>Bacillati</taxon>
        <taxon>Actinomycetota</taxon>
        <taxon>Actinomycetes</taxon>
        <taxon>Mycobacteriales</taxon>
        <taxon>Gordoniaceae</taxon>
        <taxon>Gordonia</taxon>
    </lineage>
</organism>
<dbReference type="InterPro" id="IPR036259">
    <property type="entry name" value="MFS_trans_sf"/>
</dbReference>
<keyword evidence="2" id="KW-0813">Transport</keyword>